<dbReference type="OrthoDB" id="5103572at2759"/>
<gene>
    <name evidence="2" type="ORF">FPHYL_7335</name>
</gene>
<keyword evidence="3" id="KW-1185">Reference proteome</keyword>
<feature type="region of interest" description="Disordered" evidence="1">
    <location>
        <begin position="1"/>
        <end position="52"/>
    </location>
</feature>
<feature type="region of interest" description="Disordered" evidence="1">
    <location>
        <begin position="156"/>
        <end position="200"/>
    </location>
</feature>
<protein>
    <submittedName>
        <fullName evidence="2">Uncharacterized protein</fullName>
    </submittedName>
</protein>
<sequence>MLTTLQKAKTTPVAGNKRKADVMTTDAPPPAPVANGPPSFDDGPSAVPPSARPQVAWPGVPEPKRFHYDTNLAEAKVAFKRARLEFNTADLNWCRREQARLSERMEMVTKLCREDADSINTMNEDIAKLKEQVAGEAAGASAEEFLRENLDKKRVERAAADGAETGGASPPTTSGSTTITYKNERNRGAAPGTMEEFQVA</sequence>
<feature type="compositionally biased region" description="Low complexity" evidence="1">
    <location>
        <begin position="166"/>
        <end position="180"/>
    </location>
</feature>
<evidence type="ECO:0000313" key="2">
    <source>
        <dbReference type="EMBL" id="KAF5558744.1"/>
    </source>
</evidence>
<dbReference type="AlphaFoldDB" id="A0A8H5NBB1"/>
<dbReference type="Proteomes" id="UP000582016">
    <property type="component" value="Unassembled WGS sequence"/>
</dbReference>
<evidence type="ECO:0000313" key="3">
    <source>
        <dbReference type="Proteomes" id="UP000582016"/>
    </source>
</evidence>
<proteinExistence type="predicted"/>
<organism evidence="2 3">
    <name type="scientific">Fusarium phyllophilum</name>
    <dbReference type="NCBI Taxonomy" id="47803"/>
    <lineage>
        <taxon>Eukaryota</taxon>
        <taxon>Fungi</taxon>
        <taxon>Dikarya</taxon>
        <taxon>Ascomycota</taxon>
        <taxon>Pezizomycotina</taxon>
        <taxon>Sordariomycetes</taxon>
        <taxon>Hypocreomycetidae</taxon>
        <taxon>Hypocreales</taxon>
        <taxon>Nectriaceae</taxon>
        <taxon>Fusarium</taxon>
        <taxon>Fusarium fujikuroi species complex</taxon>
    </lineage>
</organism>
<dbReference type="EMBL" id="JAAOAQ010000264">
    <property type="protein sequence ID" value="KAF5558744.1"/>
    <property type="molecule type" value="Genomic_DNA"/>
</dbReference>
<comment type="caution">
    <text evidence="2">The sequence shown here is derived from an EMBL/GenBank/DDBJ whole genome shotgun (WGS) entry which is preliminary data.</text>
</comment>
<name>A0A8H5NBB1_9HYPO</name>
<evidence type="ECO:0000256" key="1">
    <source>
        <dbReference type="SAM" id="MobiDB-lite"/>
    </source>
</evidence>
<accession>A0A8H5NBB1</accession>
<reference evidence="2 3" key="1">
    <citation type="submission" date="2020-05" db="EMBL/GenBank/DDBJ databases">
        <title>Identification and distribution of gene clusters putatively required for synthesis of sphingolipid metabolism inhibitors in phylogenetically diverse species of the filamentous fungus Fusarium.</title>
        <authorList>
            <person name="Kim H.-S."/>
            <person name="Busman M."/>
            <person name="Brown D.W."/>
            <person name="Divon H."/>
            <person name="Uhlig S."/>
            <person name="Proctor R.H."/>
        </authorList>
    </citation>
    <scope>NUCLEOTIDE SEQUENCE [LARGE SCALE GENOMIC DNA]</scope>
    <source>
        <strain evidence="2 3">NRRL 13617</strain>
    </source>
</reference>